<sequence>MLIIFLLNFTVPIDFPISEHFEYLQVRGFTEQNFIQPNSIHFINDQINGLLISDWMWKPADRQIIGYFTKLITKPESFSYLLGMNAHYSMDDLYGAMIDIRTSGRLANNVGFSQALRISRTNVVDRTGPYPWKDLQAYISEGTIIVDPGPVSWEIGRRNLNLSWFDNTSLILSPASEGYDGILMTINGSFYEFHSFFSMLDASDNRFITLHRLALRITNSINIGFSEALLFSGNFEPLYMNPFVPYYLAQWGMRRDDNMMWMLDARVRILRSYLSGEFLIDDYMYESDPYPDKLAYRLQIKSFPVYPVMVKAAYTMVDKWVYTQRYPQNVYENSGLPLGFPLGNDVDQVSITIKYFTDRNIHPSLNVDLVRKGEGSIYLPFEEEGGNWQPPFPSGVVEQQLKLFAGIDIVLLRAFCLQSKIGYQWIKNTDHQTGNNSGDVLFNAKIWAFL</sequence>
<gene>
    <name evidence="1" type="ORF">A2Y85_06945</name>
</gene>
<dbReference type="EMBL" id="MEUM01000087">
    <property type="protein sequence ID" value="OGC41991.1"/>
    <property type="molecule type" value="Genomic_DNA"/>
</dbReference>
<reference evidence="1 2" key="1">
    <citation type="journal article" date="2016" name="Nat. Commun.">
        <title>Thousands of microbial genomes shed light on interconnected biogeochemical processes in an aquifer system.</title>
        <authorList>
            <person name="Anantharaman K."/>
            <person name="Brown C.T."/>
            <person name="Hug L.A."/>
            <person name="Sharon I."/>
            <person name="Castelle C.J."/>
            <person name="Probst A.J."/>
            <person name="Thomas B.C."/>
            <person name="Singh A."/>
            <person name="Wilkins M.J."/>
            <person name="Karaoz U."/>
            <person name="Brodie E.L."/>
            <person name="Williams K.H."/>
            <person name="Hubbard S.S."/>
            <person name="Banfield J.F."/>
        </authorList>
    </citation>
    <scope>NUCLEOTIDE SEQUENCE [LARGE SCALE GENOMIC DNA]</scope>
</reference>
<comment type="caution">
    <text evidence="1">The sequence shown here is derived from an EMBL/GenBank/DDBJ whole genome shotgun (WGS) entry which is preliminary data.</text>
</comment>
<proteinExistence type="predicted"/>
<evidence type="ECO:0008006" key="3">
    <source>
        <dbReference type="Google" id="ProtNLM"/>
    </source>
</evidence>
<accession>A0A1F4UAM0</accession>
<dbReference type="AlphaFoldDB" id="A0A1F4UAM0"/>
<evidence type="ECO:0000313" key="2">
    <source>
        <dbReference type="Proteomes" id="UP000177025"/>
    </source>
</evidence>
<dbReference type="InterPro" id="IPR038636">
    <property type="entry name" value="Wzi_sf"/>
</dbReference>
<dbReference type="Gene3D" id="2.40.160.130">
    <property type="entry name" value="Capsule assembly protein Wzi"/>
    <property type="match status" value="1"/>
</dbReference>
<evidence type="ECO:0000313" key="1">
    <source>
        <dbReference type="EMBL" id="OGC41991.1"/>
    </source>
</evidence>
<dbReference type="Proteomes" id="UP000177025">
    <property type="component" value="Unassembled WGS sequence"/>
</dbReference>
<protein>
    <recommendedName>
        <fullName evidence="3">Capsule assembly Wzi family protein</fullName>
    </recommendedName>
</protein>
<name>A0A1F4UAM0_UNCW3</name>
<organism evidence="1 2">
    <name type="scientific">candidate division WOR-3 bacterium RBG_13_43_14</name>
    <dbReference type="NCBI Taxonomy" id="1802590"/>
    <lineage>
        <taxon>Bacteria</taxon>
        <taxon>Bacteria division WOR-3</taxon>
    </lineage>
</organism>